<dbReference type="Proteomes" id="UP000509383">
    <property type="component" value="Chromosome"/>
</dbReference>
<evidence type="ECO:0000313" key="3">
    <source>
        <dbReference type="Proteomes" id="UP000509383"/>
    </source>
</evidence>
<dbReference type="EMBL" id="AP023189">
    <property type="protein sequence ID" value="BCG25377.1"/>
    <property type="molecule type" value="Genomic_DNA"/>
</dbReference>
<protein>
    <submittedName>
        <fullName evidence="1">Uncharacterized protein</fullName>
    </submittedName>
</protein>
<dbReference type="RefSeq" id="WP_173177331.1">
    <property type="nucleotide sequence ID" value="NZ_AP023189.1"/>
</dbReference>
<accession>A0A6J4E6E2</accession>
<reference evidence="1 3" key="1">
    <citation type="submission" date="2020-05" db="EMBL/GenBank/DDBJ databases">
        <title>Characterization of novel class B3 metallo-beta-lactamase from novel Pseudomonas species.</title>
        <authorList>
            <person name="Yamada K."/>
            <person name="Aoki K."/>
            <person name="Ishii Y."/>
        </authorList>
    </citation>
    <scope>NUCLEOTIDE SEQUENCE [LARGE SCALE GENOMIC DNA]</scope>
    <source>
        <strain evidence="1 3">TUM18999</strain>
        <strain evidence="2 4">TUM20286</strain>
    </source>
</reference>
<evidence type="ECO:0000313" key="4">
    <source>
        <dbReference type="Proteomes" id="UP001054892"/>
    </source>
</evidence>
<keyword evidence="4" id="KW-1185">Reference proteome</keyword>
<dbReference type="EMBL" id="BQKM01000013">
    <property type="protein sequence ID" value="GJN54793.1"/>
    <property type="molecule type" value="Genomic_DNA"/>
</dbReference>
<sequence length="83" mass="8769">MHTHYEGLATLVYVPGNTGSSSMPTASSAAVVLDETIPGIFSVTCDLDLGDADELRITLPNGRSVEGVITYKDGRTLNIVTRS</sequence>
<dbReference type="AlphaFoldDB" id="A0A6J4E6E2"/>
<evidence type="ECO:0000313" key="1">
    <source>
        <dbReference type="EMBL" id="BCG25377.1"/>
    </source>
</evidence>
<evidence type="ECO:0000313" key="2">
    <source>
        <dbReference type="EMBL" id="GJN54793.1"/>
    </source>
</evidence>
<organism evidence="1 3">
    <name type="scientific">Pseudomonas tohonis</name>
    <dbReference type="NCBI Taxonomy" id="2725477"/>
    <lineage>
        <taxon>Bacteria</taxon>
        <taxon>Pseudomonadati</taxon>
        <taxon>Pseudomonadota</taxon>
        <taxon>Gammaproteobacteria</taxon>
        <taxon>Pseudomonadales</taxon>
        <taxon>Pseudomonadaceae</taxon>
        <taxon>Pseudomonas</taxon>
    </lineage>
</organism>
<dbReference type="KEGG" id="ptw:TUM18999_35680"/>
<dbReference type="Proteomes" id="UP001054892">
    <property type="component" value="Unassembled WGS sequence"/>
</dbReference>
<gene>
    <name evidence="1" type="ORF">TUM18999_35680</name>
    <name evidence="2" type="ORF">TUM20286_45450</name>
</gene>
<proteinExistence type="predicted"/>
<name>A0A6J4E6E2_9PSED</name>